<evidence type="ECO:0000256" key="1">
    <source>
        <dbReference type="SAM" id="Phobius"/>
    </source>
</evidence>
<feature type="transmembrane region" description="Helical" evidence="1">
    <location>
        <begin position="103"/>
        <end position="122"/>
    </location>
</feature>
<comment type="caution">
    <text evidence="2">The sequence shown here is derived from an EMBL/GenBank/DDBJ whole genome shotgun (WGS) entry which is preliminary data.</text>
</comment>
<protein>
    <submittedName>
        <fullName evidence="2">Uncharacterized protein</fullName>
    </submittedName>
</protein>
<dbReference type="RefSeq" id="WP_203808285.1">
    <property type="nucleotide sequence ID" value="NZ_BOMY01000030.1"/>
</dbReference>
<reference evidence="2" key="1">
    <citation type="submission" date="2021-01" db="EMBL/GenBank/DDBJ databases">
        <title>Whole genome shotgun sequence of Actinoplanes tereljensis NBRC 105297.</title>
        <authorList>
            <person name="Komaki H."/>
            <person name="Tamura T."/>
        </authorList>
    </citation>
    <scope>NUCLEOTIDE SEQUENCE</scope>
    <source>
        <strain evidence="2">NBRC 105297</strain>
    </source>
</reference>
<feature type="transmembrane region" description="Helical" evidence="1">
    <location>
        <begin position="12"/>
        <end position="30"/>
    </location>
</feature>
<gene>
    <name evidence="2" type="ORF">Ate02nite_43000</name>
</gene>
<sequence length="138" mass="14979">MTLTESLASVTAQTLPVLAFAATLEILTIHRSYDSELRFLRALVRERPTRWAARLAVALAAARWVLVVIYLALIVCAIRAEWLCLRVLGGESGLGGYGGDIEFAMIASFVAVALIPITPALLRMQSLRTIRKDIGLAG</sequence>
<dbReference type="EMBL" id="BOMY01000030">
    <property type="protein sequence ID" value="GIF21570.1"/>
    <property type="molecule type" value="Genomic_DNA"/>
</dbReference>
<keyword evidence="1" id="KW-1133">Transmembrane helix</keyword>
<dbReference type="AlphaFoldDB" id="A0A919NNX4"/>
<name>A0A919NNX4_9ACTN</name>
<feature type="transmembrane region" description="Helical" evidence="1">
    <location>
        <begin position="51"/>
        <end position="80"/>
    </location>
</feature>
<organism evidence="2 3">
    <name type="scientific">Paractinoplanes tereljensis</name>
    <dbReference type="NCBI Taxonomy" id="571912"/>
    <lineage>
        <taxon>Bacteria</taxon>
        <taxon>Bacillati</taxon>
        <taxon>Actinomycetota</taxon>
        <taxon>Actinomycetes</taxon>
        <taxon>Micromonosporales</taxon>
        <taxon>Micromonosporaceae</taxon>
        <taxon>Paractinoplanes</taxon>
    </lineage>
</organism>
<dbReference type="Proteomes" id="UP000623608">
    <property type="component" value="Unassembled WGS sequence"/>
</dbReference>
<keyword evidence="1" id="KW-0472">Membrane</keyword>
<evidence type="ECO:0000313" key="3">
    <source>
        <dbReference type="Proteomes" id="UP000623608"/>
    </source>
</evidence>
<proteinExistence type="predicted"/>
<accession>A0A919NNX4</accession>
<keyword evidence="3" id="KW-1185">Reference proteome</keyword>
<evidence type="ECO:0000313" key="2">
    <source>
        <dbReference type="EMBL" id="GIF21570.1"/>
    </source>
</evidence>
<keyword evidence="1" id="KW-0812">Transmembrane</keyword>